<evidence type="ECO:0000313" key="1">
    <source>
        <dbReference type="EMBL" id="VDI70180.1"/>
    </source>
</evidence>
<organism evidence="1 2">
    <name type="scientific">Mytilus galloprovincialis</name>
    <name type="common">Mediterranean mussel</name>
    <dbReference type="NCBI Taxonomy" id="29158"/>
    <lineage>
        <taxon>Eukaryota</taxon>
        <taxon>Metazoa</taxon>
        <taxon>Spiralia</taxon>
        <taxon>Lophotrochozoa</taxon>
        <taxon>Mollusca</taxon>
        <taxon>Bivalvia</taxon>
        <taxon>Autobranchia</taxon>
        <taxon>Pteriomorphia</taxon>
        <taxon>Mytilida</taxon>
        <taxon>Mytiloidea</taxon>
        <taxon>Mytilidae</taxon>
        <taxon>Mytilinae</taxon>
        <taxon>Mytilus</taxon>
    </lineage>
</organism>
<name>A0A8B6GWV3_MYTGA</name>
<keyword evidence="2" id="KW-1185">Reference proteome</keyword>
<dbReference type="OrthoDB" id="6124098at2759"/>
<dbReference type="EMBL" id="UYJE01009115">
    <property type="protein sequence ID" value="VDI70180.1"/>
    <property type="molecule type" value="Genomic_DNA"/>
</dbReference>
<reference evidence="1" key="1">
    <citation type="submission" date="2018-11" db="EMBL/GenBank/DDBJ databases">
        <authorList>
            <person name="Alioto T."/>
            <person name="Alioto T."/>
        </authorList>
    </citation>
    <scope>NUCLEOTIDE SEQUENCE</scope>
</reference>
<proteinExistence type="predicted"/>
<dbReference type="AlphaFoldDB" id="A0A8B6GWV3"/>
<gene>
    <name evidence="1" type="ORF">MGAL_10B040786</name>
</gene>
<sequence length="170" mass="18806">MCSHSNTLTSHLIGKRTNSNIDKFILCEACCNGSSQCNSHLDCKHQSLSTINIKPMTSEVVKPTQSLVTSQICKKCDNVASVSMCDVVEICNKDEVCYMRKYINDMFNEHFDLGCVEASMCSHSNTLTSHLIGKRTNSNFDKFLLCEACCNGSSQCNSHLDCKHQSSSSN</sequence>
<protein>
    <submittedName>
        <fullName evidence="1">Uncharacterized protein</fullName>
    </submittedName>
</protein>
<evidence type="ECO:0000313" key="2">
    <source>
        <dbReference type="Proteomes" id="UP000596742"/>
    </source>
</evidence>
<accession>A0A8B6GWV3</accession>
<dbReference type="Proteomes" id="UP000596742">
    <property type="component" value="Unassembled WGS sequence"/>
</dbReference>
<comment type="caution">
    <text evidence="1">The sequence shown here is derived from an EMBL/GenBank/DDBJ whole genome shotgun (WGS) entry which is preliminary data.</text>
</comment>